<dbReference type="PANTHER" id="PTHR30575:SF0">
    <property type="entry name" value="XAA-ARG DIPEPTIDASE"/>
    <property type="match status" value="1"/>
</dbReference>
<accession>A0ABP9Y0L8</accession>
<dbReference type="SUPFAM" id="SSF55031">
    <property type="entry name" value="Bacterial exopeptidase dimerisation domain"/>
    <property type="match status" value="1"/>
</dbReference>
<name>A0ABP9Y0L8_9FUNG</name>
<evidence type="ECO:0000313" key="2">
    <source>
        <dbReference type="Proteomes" id="UP001476247"/>
    </source>
</evidence>
<dbReference type="PANTHER" id="PTHR30575">
    <property type="entry name" value="PEPTIDASE M20"/>
    <property type="match status" value="1"/>
</dbReference>
<gene>
    <name evidence="1" type="ORF">HPULCUR_005527</name>
</gene>
<dbReference type="InterPro" id="IPR036264">
    <property type="entry name" value="Bact_exopeptidase_dim_dom"/>
</dbReference>
<organism evidence="1 2">
    <name type="scientific">Helicostylum pulchrum</name>
    <dbReference type="NCBI Taxonomy" id="562976"/>
    <lineage>
        <taxon>Eukaryota</taxon>
        <taxon>Fungi</taxon>
        <taxon>Fungi incertae sedis</taxon>
        <taxon>Mucoromycota</taxon>
        <taxon>Mucoromycotina</taxon>
        <taxon>Mucoromycetes</taxon>
        <taxon>Mucorales</taxon>
        <taxon>Mucorineae</taxon>
        <taxon>Mucoraceae</taxon>
        <taxon>Helicostylum</taxon>
    </lineage>
</organism>
<protein>
    <recommendedName>
        <fullName evidence="3">Peptidase M20 domain-containing protein 2</fullName>
    </recommendedName>
</protein>
<proteinExistence type="predicted"/>
<dbReference type="Proteomes" id="UP001476247">
    <property type="component" value="Unassembled WGS sequence"/>
</dbReference>
<keyword evidence="2" id="KW-1185">Reference proteome</keyword>
<evidence type="ECO:0000313" key="1">
    <source>
        <dbReference type="EMBL" id="GAA5800105.1"/>
    </source>
</evidence>
<dbReference type="Gene3D" id="3.40.630.10">
    <property type="entry name" value="Zn peptidases"/>
    <property type="match status" value="1"/>
</dbReference>
<dbReference type="SUPFAM" id="SSF53187">
    <property type="entry name" value="Zn-dependent exopeptidases"/>
    <property type="match status" value="1"/>
</dbReference>
<dbReference type="InterPro" id="IPR052030">
    <property type="entry name" value="Peptidase_M20/M20A_hydrolases"/>
</dbReference>
<dbReference type="EMBL" id="BAABUJ010000014">
    <property type="protein sequence ID" value="GAA5800105.1"/>
    <property type="molecule type" value="Genomic_DNA"/>
</dbReference>
<comment type="caution">
    <text evidence="1">The sequence shown here is derived from an EMBL/GenBank/DDBJ whole genome shotgun (WGS) entry which is preliminary data.</text>
</comment>
<evidence type="ECO:0008006" key="3">
    <source>
        <dbReference type="Google" id="ProtNLM"/>
    </source>
</evidence>
<sequence>MHIHDHPEPGNKEYRAFNLLTDFLEKEGFTVSRGVVGLETAFTAEYSNGKAGRRPLLLPSSVGHACGHNLIAISGVACALAMKQLLQDGLLSGSVALFGTPAEETSNAKLVFVKAGEIQRLADFAMMLHPGPASGCFVNYLAMDSVLIEYFGRQSHAGASPWDGINAVDALMQGFDNVGMMRQQTLSTNR</sequence>
<reference evidence="1 2" key="1">
    <citation type="submission" date="2024-04" db="EMBL/GenBank/DDBJ databases">
        <title>genome sequences of Mucor flavus KT1a and Helicostylum pulchrum KT1b strains isolation_sourced from the surface of a dry-aged beef.</title>
        <authorList>
            <person name="Toyotome T."/>
            <person name="Hosono M."/>
            <person name="Torimaru M."/>
            <person name="Fukuda K."/>
            <person name="Mikami N."/>
        </authorList>
    </citation>
    <scope>NUCLEOTIDE SEQUENCE [LARGE SCALE GENOMIC DNA]</scope>
    <source>
        <strain evidence="1 2">KT1b</strain>
    </source>
</reference>
<dbReference type="Gene3D" id="3.30.70.360">
    <property type="match status" value="1"/>
</dbReference>